<gene>
    <name evidence="2" type="ORF">FKW44_001253</name>
</gene>
<feature type="region of interest" description="Disordered" evidence="1">
    <location>
        <begin position="43"/>
        <end position="112"/>
    </location>
</feature>
<feature type="compositionally biased region" description="Polar residues" evidence="1">
    <location>
        <begin position="98"/>
        <end position="112"/>
    </location>
</feature>
<name>A0A7T8QVI0_CALRO</name>
<protein>
    <submittedName>
        <fullName evidence="2">Uncharacterized protein</fullName>
    </submittedName>
</protein>
<reference evidence="3" key="1">
    <citation type="submission" date="2021-01" db="EMBL/GenBank/DDBJ databases">
        <title>Caligus Genome Assembly.</title>
        <authorList>
            <person name="Gallardo-Escarate C."/>
        </authorList>
    </citation>
    <scope>NUCLEOTIDE SEQUENCE [LARGE SCALE GENOMIC DNA]</scope>
</reference>
<dbReference type="AlphaFoldDB" id="A0A7T8QVI0"/>
<evidence type="ECO:0000256" key="1">
    <source>
        <dbReference type="SAM" id="MobiDB-lite"/>
    </source>
</evidence>
<proteinExistence type="predicted"/>
<dbReference type="Proteomes" id="UP000595437">
    <property type="component" value="Chromosome 1"/>
</dbReference>
<accession>A0A7T8QVI0</accession>
<evidence type="ECO:0000313" key="2">
    <source>
        <dbReference type="EMBL" id="QQP56556.1"/>
    </source>
</evidence>
<evidence type="ECO:0000313" key="3">
    <source>
        <dbReference type="Proteomes" id="UP000595437"/>
    </source>
</evidence>
<organism evidence="2 3">
    <name type="scientific">Caligus rogercresseyi</name>
    <name type="common">Sea louse</name>
    <dbReference type="NCBI Taxonomy" id="217165"/>
    <lineage>
        <taxon>Eukaryota</taxon>
        <taxon>Metazoa</taxon>
        <taxon>Ecdysozoa</taxon>
        <taxon>Arthropoda</taxon>
        <taxon>Crustacea</taxon>
        <taxon>Multicrustacea</taxon>
        <taxon>Hexanauplia</taxon>
        <taxon>Copepoda</taxon>
        <taxon>Siphonostomatoida</taxon>
        <taxon>Caligidae</taxon>
        <taxon>Caligus</taxon>
    </lineage>
</organism>
<sequence>MSQKRMLSFFQSLSKKLLKNSNPQPNALDQEYYQALERQDKVATAPDVIPVSTAASPSQDTEESVVETGTSPLPSEPFRPQALDFQQNNSGLKLLPDPSNQNGLENRSGCIT</sequence>
<keyword evidence="3" id="KW-1185">Reference proteome</keyword>
<dbReference type="EMBL" id="CP045890">
    <property type="protein sequence ID" value="QQP56556.1"/>
    <property type="molecule type" value="Genomic_DNA"/>
</dbReference>